<dbReference type="Proteomes" id="UP000265808">
    <property type="component" value="Unassembled WGS sequence"/>
</dbReference>
<keyword evidence="1" id="KW-1133">Transmembrane helix</keyword>
<keyword evidence="1" id="KW-0812">Transmembrane</keyword>
<evidence type="ECO:0000256" key="1">
    <source>
        <dbReference type="SAM" id="Phobius"/>
    </source>
</evidence>
<name>A0A454HMB6_9FIRM</name>
<evidence type="ECO:0000313" key="3">
    <source>
        <dbReference type="EMBL" id="RHC10416.1"/>
    </source>
</evidence>
<proteinExistence type="predicted"/>
<dbReference type="PROSITE" id="PS51257">
    <property type="entry name" value="PROKAR_LIPOPROTEIN"/>
    <property type="match status" value="1"/>
</dbReference>
<accession>A0A454HMB6</accession>
<gene>
    <name evidence="3" type="ORF">DW859_03165</name>
</gene>
<dbReference type="EMBL" id="QSHL01000001">
    <property type="protein sequence ID" value="RHC10416.1"/>
    <property type="molecule type" value="Genomic_DNA"/>
</dbReference>
<dbReference type="AlphaFoldDB" id="A0A454HMB6"/>
<feature type="transmembrane region" description="Helical" evidence="1">
    <location>
        <begin position="33"/>
        <end position="52"/>
    </location>
</feature>
<evidence type="ECO:0000313" key="4">
    <source>
        <dbReference type="Proteomes" id="UP000265808"/>
    </source>
</evidence>
<keyword evidence="1" id="KW-0472">Membrane</keyword>
<evidence type="ECO:0000259" key="2">
    <source>
        <dbReference type="Pfam" id="PF10571"/>
    </source>
</evidence>
<comment type="caution">
    <text evidence="3">The sequence shown here is derived from an EMBL/GenBank/DDBJ whole genome shotgun (WGS) entry which is preliminary data.</text>
</comment>
<reference evidence="3 4" key="1">
    <citation type="submission" date="2018-08" db="EMBL/GenBank/DDBJ databases">
        <title>A genome reference for cultivated species of the human gut microbiota.</title>
        <authorList>
            <person name="Zou Y."/>
            <person name="Xue W."/>
            <person name="Luo G."/>
        </authorList>
    </citation>
    <scope>NUCLEOTIDE SEQUENCE [LARGE SCALE GENOMIC DNA]</scope>
    <source>
        <strain evidence="3 4">AM37-4AC</strain>
    </source>
</reference>
<protein>
    <submittedName>
        <fullName evidence="3">Zinc ribbon domain-containing protein</fullName>
    </submittedName>
</protein>
<dbReference type="InterPro" id="IPR018886">
    <property type="entry name" value="UPF0547"/>
</dbReference>
<sequence length="135" mass="15291">MWVRSKQVQILSGICGVQLIGYACRAAGFKTDIWIGFAGSVFLMLDIVYLAIQEKGRKKCPECDSEISKKVRICPECGYLFQQGLSEEQLTGYIEQEQEKEMSSEQIDRAFEKTDNIAADEIDSFDGDINDFLQE</sequence>
<organism evidence="3 4">
    <name type="scientific">Blautia obeum</name>
    <dbReference type="NCBI Taxonomy" id="40520"/>
    <lineage>
        <taxon>Bacteria</taxon>
        <taxon>Bacillati</taxon>
        <taxon>Bacillota</taxon>
        <taxon>Clostridia</taxon>
        <taxon>Lachnospirales</taxon>
        <taxon>Lachnospiraceae</taxon>
        <taxon>Blautia</taxon>
    </lineage>
</organism>
<feature type="domain" description="UPF0547" evidence="2">
    <location>
        <begin position="58"/>
        <end position="82"/>
    </location>
</feature>
<dbReference type="Pfam" id="PF10571">
    <property type="entry name" value="UPF0547"/>
    <property type="match status" value="1"/>
</dbReference>